<dbReference type="Gene3D" id="3.40.50.970">
    <property type="match status" value="1"/>
</dbReference>
<dbReference type="SUPFAM" id="SSF52922">
    <property type="entry name" value="TK C-terminal domain-like"/>
    <property type="match status" value="1"/>
</dbReference>
<feature type="domain" description="Transketolase-like pyrimidine-binding" evidence="4">
    <location>
        <begin position="8"/>
        <end position="183"/>
    </location>
</feature>
<dbReference type="EMBL" id="CP114006">
    <property type="protein sequence ID" value="WAN63332.1"/>
    <property type="molecule type" value="Genomic_DNA"/>
</dbReference>
<evidence type="ECO:0000313" key="6">
    <source>
        <dbReference type="Proteomes" id="UP001164727"/>
    </source>
</evidence>
<dbReference type="InterPro" id="IPR005475">
    <property type="entry name" value="Transketolase-like_Pyr-bd"/>
</dbReference>
<dbReference type="SUPFAM" id="SSF52518">
    <property type="entry name" value="Thiamin diphosphate-binding fold (THDP-binding)"/>
    <property type="match status" value="1"/>
</dbReference>
<dbReference type="Proteomes" id="UP001164727">
    <property type="component" value="Chromosome"/>
</dbReference>
<dbReference type="Gene3D" id="3.40.50.920">
    <property type="match status" value="1"/>
</dbReference>
<dbReference type="PANTHER" id="PTHR43257">
    <property type="entry name" value="PYRUVATE DEHYDROGENASE E1 COMPONENT BETA SUBUNIT"/>
    <property type="match status" value="1"/>
</dbReference>
<keyword evidence="6" id="KW-1185">Reference proteome</keyword>
<dbReference type="RefSeq" id="WP_268850154.1">
    <property type="nucleotide sequence ID" value="NZ_CP114006.1"/>
</dbReference>
<protein>
    <submittedName>
        <fullName evidence="5">Pyruvate dehydrogenase E1 component beta subunit</fullName>
    </submittedName>
</protein>
<dbReference type="SMART" id="SM00861">
    <property type="entry name" value="Transket_pyr"/>
    <property type="match status" value="1"/>
</dbReference>
<evidence type="ECO:0000259" key="4">
    <source>
        <dbReference type="SMART" id="SM00861"/>
    </source>
</evidence>
<evidence type="ECO:0000256" key="1">
    <source>
        <dbReference type="ARBA" id="ARBA00001964"/>
    </source>
</evidence>
<dbReference type="InterPro" id="IPR033248">
    <property type="entry name" value="Transketolase_C"/>
</dbReference>
<sequence length="337" mass="37211">MDSNKVSMNLLQAINHTLDMQLKKNSKIVLFGQDIGKLGGVFRVTAGLQEKYGKERVFDTPITESGIVGSAIGMSINGLIPIAEIQFDGFIYVGLQDLISHAARMRNRSRGTFSCPMVLKFPVGGGVKALEHHSESLEVILGSIPGLKVVVPSNPYDAKGLLISAINSPDPVIYMEPKLLYRGKKEEVPLEEYEIEIGKAKVVQEGKDITLVAWSSAVQISKLAIYLLAKKGISVELIDLRTINPIDKETILSSVKKTGRLVIVHEATRTYGPAGELIALVNENIFDYLKDAPQRITGFDIIMPLARGEYHQNLNPDKIVYSIIKIFNKKIEKKKVE</sequence>
<evidence type="ECO:0000313" key="5">
    <source>
        <dbReference type="EMBL" id="WAN63332.1"/>
    </source>
</evidence>
<comment type="cofactor">
    <cofactor evidence="1">
        <name>thiamine diphosphate</name>
        <dbReference type="ChEBI" id="CHEBI:58937"/>
    </cofactor>
</comment>
<dbReference type="InterPro" id="IPR029061">
    <property type="entry name" value="THDP-binding"/>
</dbReference>
<name>A0ABY7BRL8_9MOLU</name>
<gene>
    <name evidence="5" type="primary">pdhB</name>
    <name evidence="5" type="ORF">RS022_04150</name>
</gene>
<dbReference type="CDD" id="cd07036">
    <property type="entry name" value="TPP_PYR_E1-PDHc-beta_like"/>
    <property type="match status" value="1"/>
</dbReference>
<dbReference type="PANTHER" id="PTHR43257:SF2">
    <property type="entry name" value="PYRUVATE DEHYDROGENASE E1 COMPONENT SUBUNIT BETA"/>
    <property type="match status" value="1"/>
</dbReference>
<dbReference type="Pfam" id="PF02780">
    <property type="entry name" value="Transketolase_C"/>
    <property type="match status" value="1"/>
</dbReference>
<reference evidence="5 6" key="1">
    <citation type="journal article" date="2023" name="Microbiol. Resour. Announc.">
        <title>Complete Genome of 'Candidatus Phytoplasma rubi' RS, a Phytopathogenic Bacterium Associated with Rubus Stunt Disease.</title>
        <authorList>
            <person name="Duckeck D."/>
            <person name="Zubert C."/>
            <person name="Bohm J.W."/>
            <person name="Carminati G."/>
            <person name="Schneider B."/>
            <person name="Kube M."/>
        </authorList>
    </citation>
    <scope>NUCLEOTIDE SEQUENCE [LARGE SCALE GENOMIC DNA]</scope>
    <source>
        <strain evidence="5 6">RS</strain>
    </source>
</reference>
<dbReference type="Pfam" id="PF02779">
    <property type="entry name" value="Transket_pyr"/>
    <property type="match status" value="1"/>
</dbReference>
<organism evidence="5 6">
    <name type="scientific">Candidatus Phytoplasma rubi</name>
    <dbReference type="NCBI Taxonomy" id="399025"/>
    <lineage>
        <taxon>Bacteria</taxon>
        <taxon>Bacillati</taxon>
        <taxon>Mycoplasmatota</taxon>
        <taxon>Mollicutes</taxon>
        <taxon>Acholeplasmatales</taxon>
        <taxon>Acholeplasmataceae</taxon>
        <taxon>Candidatus Phytoplasma</taxon>
        <taxon>16SrV (Elm yellows group)</taxon>
    </lineage>
</organism>
<keyword evidence="2" id="KW-0560">Oxidoreductase</keyword>
<evidence type="ECO:0000256" key="3">
    <source>
        <dbReference type="ARBA" id="ARBA00023052"/>
    </source>
</evidence>
<keyword evidence="3" id="KW-0786">Thiamine pyrophosphate</keyword>
<evidence type="ECO:0000256" key="2">
    <source>
        <dbReference type="ARBA" id="ARBA00023002"/>
    </source>
</evidence>
<dbReference type="InterPro" id="IPR009014">
    <property type="entry name" value="Transketo_C/PFOR_II"/>
</dbReference>
<keyword evidence="5" id="KW-0670">Pyruvate</keyword>
<proteinExistence type="predicted"/>
<accession>A0ABY7BRL8</accession>